<dbReference type="Proteomes" id="UP000233731">
    <property type="component" value="Unassembled WGS sequence"/>
</dbReference>
<feature type="compositionally biased region" description="Basic residues" evidence="1">
    <location>
        <begin position="167"/>
        <end position="188"/>
    </location>
</feature>
<evidence type="ECO:0000256" key="1">
    <source>
        <dbReference type="SAM" id="MobiDB-lite"/>
    </source>
</evidence>
<comment type="caution">
    <text evidence="2">The sequence shown here is derived from an EMBL/GenBank/DDBJ whole genome shotgun (WGS) entry which is preliminary data.</text>
</comment>
<dbReference type="EMBL" id="PCHJ01000015">
    <property type="protein sequence ID" value="PKV09420.1"/>
    <property type="molecule type" value="Genomic_DNA"/>
</dbReference>
<evidence type="ECO:0000313" key="2">
    <source>
        <dbReference type="EMBL" id="PKV09420.1"/>
    </source>
</evidence>
<name>A0A2N3RAB8_9BIFI</name>
<feature type="region of interest" description="Disordered" evidence="1">
    <location>
        <begin position="151"/>
        <end position="206"/>
    </location>
</feature>
<proteinExistence type="predicted"/>
<gene>
    <name evidence="2" type="ORF">CQR44_0953</name>
</gene>
<protein>
    <submittedName>
        <fullName evidence="2">Uncharacterized protein</fullName>
    </submittedName>
</protein>
<organism evidence="2 3">
    <name type="scientific">Bifidobacterium asteroides</name>
    <dbReference type="NCBI Taxonomy" id="1684"/>
    <lineage>
        <taxon>Bacteria</taxon>
        <taxon>Bacillati</taxon>
        <taxon>Actinomycetota</taxon>
        <taxon>Actinomycetes</taxon>
        <taxon>Bifidobacteriales</taxon>
        <taxon>Bifidobacteriaceae</taxon>
        <taxon>Bifidobacterium</taxon>
    </lineage>
</organism>
<sequence>MAALQMEIAVYRSGRFGFGRPSTVPCHGAVHAFLHGMAFCIPCTAETYAYPKTYAYPNARSQSSDGFSWQQVRIPYLDSAGSKSGSQTCAQSAMGLDSIWIPHLCSTGNRQPAIGNKYASHIHPSSLYSTDTSQADESSCIPQRFVGLTTQGRAPNLRRSAAESARPCRRRPAPPARWRRRRRRRRPAGRPQPGSCRRPGRPARCP</sequence>
<accession>A0A2N3RAB8</accession>
<evidence type="ECO:0000313" key="3">
    <source>
        <dbReference type="Proteomes" id="UP000233731"/>
    </source>
</evidence>
<reference evidence="2 3" key="1">
    <citation type="submission" date="2017-10" db="EMBL/GenBank/DDBJ databases">
        <title>Bifidobacterium genomics.</title>
        <authorList>
            <person name="Lugli G.A."/>
            <person name="Milani C."/>
            <person name="Mancabelli L."/>
        </authorList>
    </citation>
    <scope>NUCLEOTIDE SEQUENCE [LARGE SCALE GENOMIC DNA]</scope>
    <source>
        <strain evidence="2 3">1460B</strain>
    </source>
</reference>
<dbReference type="AlphaFoldDB" id="A0A2N3RAB8"/>